<dbReference type="GO" id="GO:0022857">
    <property type="term" value="F:transmembrane transporter activity"/>
    <property type="evidence" value="ECO:0007669"/>
    <property type="project" value="InterPro"/>
</dbReference>
<feature type="transmembrane region" description="Helical" evidence="8">
    <location>
        <begin position="183"/>
        <end position="204"/>
    </location>
</feature>
<keyword evidence="10" id="KW-1185">Reference proteome</keyword>
<feature type="transmembrane region" description="Helical" evidence="8">
    <location>
        <begin position="274"/>
        <end position="302"/>
    </location>
</feature>
<evidence type="ECO:0000256" key="1">
    <source>
        <dbReference type="ARBA" id="ARBA00004651"/>
    </source>
</evidence>
<protein>
    <submittedName>
        <fullName evidence="9">Monosaccharide ABC transporter membrane protein, CUT2 family</fullName>
    </submittedName>
</protein>
<evidence type="ECO:0000256" key="8">
    <source>
        <dbReference type="SAM" id="Phobius"/>
    </source>
</evidence>
<evidence type="ECO:0000256" key="4">
    <source>
        <dbReference type="ARBA" id="ARBA00022519"/>
    </source>
</evidence>
<evidence type="ECO:0000256" key="7">
    <source>
        <dbReference type="ARBA" id="ARBA00023136"/>
    </source>
</evidence>
<comment type="subcellular location">
    <subcellularLocation>
        <location evidence="1">Cell membrane</location>
        <topology evidence="1">Multi-pass membrane protein</topology>
    </subcellularLocation>
</comment>
<dbReference type="PANTHER" id="PTHR32196">
    <property type="entry name" value="ABC TRANSPORTER PERMEASE PROTEIN YPHD-RELATED-RELATED"/>
    <property type="match status" value="1"/>
</dbReference>
<keyword evidence="5 8" id="KW-0812">Transmembrane</keyword>
<name>A0A1M6XLP2_PSETH</name>
<gene>
    <name evidence="9" type="ORF">SAMN05443637_11769</name>
</gene>
<keyword evidence="4" id="KW-0997">Cell inner membrane</keyword>
<accession>A0A1M6XLP2</accession>
<dbReference type="Proteomes" id="UP000184363">
    <property type="component" value="Unassembled WGS sequence"/>
</dbReference>
<reference evidence="9 10" key="1">
    <citation type="submission" date="2016-11" db="EMBL/GenBank/DDBJ databases">
        <authorList>
            <person name="Jaros S."/>
            <person name="Januszkiewicz K."/>
            <person name="Wedrychowicz H."/>
        </authorList>
    </citation>
    <scope>NUCLEOTIDE SEQUENCE [LARGE SCALE GENOMIC DNA]</scope>
    <source>
        <strain evidence="9 10">DSM 43832</strain>
    </source>
</reference>
<dbReference type="GO" id="GO:0005886">
    <property type="term" value="C:plasma membrane"/>
    <property type="evidence" value="ECO:0007669"/>
    <property type="project" value="UniProtKB-SubCell"/>
</dbReference>
<keyword evidence="6 8" id="KW-1133">Transmembrane helix</keyword>
<evidence type="ECO:0000256" key="5">
    <source>
        <dbReference type="ARBA" id="ARBA00022692"/>
    </source>
</evidence>
<feature type="transmembrane region" description="Helical" evidence="8">
    <location>
        <begin position="66"/>
        <end position="85"/>
    </location>
</feature>
<dbReference type="CDD" id="cd06579">
    <property type="entry name" value="TM_PBP1_transp_AraH_like"/>
    <property type="match status" value="1"/>
</dbReference>
<evidence type="ECO:0000256" key="3">
    <source>
        <dbReference type="ARBA" id="ARBA00022475"/>
    </source>
</evidence>
<dbReference type="EMBL" id="FRAP01000017">
    <property type="protein sequence ID" value="SHL06779.1"/>
    <property type="molecule type" value="Genomic_DNA"/>
</dbReference>
<dbReference type="OrthoDB" id="3468954at2"/>
<feature type="transmembrane region" description="Helical" evidence="8">
    <location>
        <begin position="142"/>
        <end position="162"/>
    </location>
</feature>
<dbReference type="STRING" id="1848.SAMN05443637_11769"/>
<evidence type="ECO:0000256" key="2">
    <source>
        <dbReference type="ARBA" id="ARBA00022448"/>
    </source>
</evidence>
<evidence type="ECO:0000256" key="6">
    <source>
        <dbReference type="ARBA" id="ARBA00022989"/>
    </source>
</evidence>
<keyword evidence="2" id="KW-0813">Transport</keyword>
<feature type="transmembrane region" description="Helical" evidence="8">
    <location>
        <begin position="233"/>
        <end position="253"/>
    </location>
</feature>
<proteinExistence type="predicted"/>
<feature type="transmembrane region" description="Helical" evidence="8">
    <location>
        <begin position="37"/>
        <end position="59"/>
    </location>
</feature>
<feature type="transmembrane region" description="Helical" evidence="8">
    <location>
        <begin position="115"/>
        <end position="136"/>
    </location>
</feature>
<dbReference type="Pfam" id="PF02653">
    <property type="entry name" value="BPD_transp_2"/>
    <property type="match status" value="1"/>
</dbReference>
<sequence length="344" mass="35361">MTQLDDRPVPAGPTTDDVHSRGRRLRSLFTADRVEDLALLAVLVALGVFFSARSPYFLYADNLSNLLLAVSVIGTMAAVSTLVLVAGYLDLSVGSAAAFSAIACVWLIEDHGWGTAGAIAVALLLGVLAGAVNGVFSVALGVNPIITTIGMLSVLRGLSYVLTEGSEILVRDEFLLRLGSGRFLSLPYGVWVMFAAFAVVAFVARYTVAGRNLYAIGANPRAARLAGIPLGRYQVVILAASGLAAAVGGLLLVGQAGSAASHAATGYELQVITAVLLGGTALTGGSGRIRGTFLAVLIIGTLNNGMTLLAVPSYYQTVASGVLLLTAVGIAQARQRFRRAGGAA</sequence>
<dbReference type="AlphaFoldDB" id="A0A1M6XLP2"/>
<dbReference type="RefSeq" id="WP_084755512.1">
    <property type="nucleotide sequence ID" value="NZ_CALGVN010000050.1"/>
</dbReference>
<evidence type="ECO:0000313" key="10">
    <source>
        <dbReference type="Proteomes" id="UP000184363"/>
    </source>
</evidence>
<dbReference type="InterPro" id="IPR001851">
    <property type="entry name" value="ABC_transp_permease"/>
</dbReference>
<keyword evidence="7 8" id="KW-0472">Membrane</keyword>
<organism evidence="9 10">
    <name type="scientific">Pseudonocardia thermophila</name>
    <dbReference type="NCBI Taxonomy" id="1848"/>
    <lineage>
        <taxon>Bacteria</taxon>
        <taxon>Bacillati</taxon>
        <taxon>Actinomycetota</taxon>
        <taxon>Actinomycetes</taxon>
        <taxon>Pseudonocardiales</taxon>
        <taxon>Pseudonocardiaceae</taxon>
        <taxon>Pseudonocardia</taxon>
    </lineage>
</organism>
<dbReference type="PANTHER" id="PTHR32196:SF21">
    <property type="entry name" value="ABC TRANSPORTER PERMEASE PROTEIN YPHD-RELATED"/>
    <property type="match status" value="1"/>
</dbReference>
<feature type="transmembrane region" description="Helical" evidence="8">
    <location>
        <begin position="314"/>
        <end position="331"/>
    </location>
</feature>
<keyword evidence="3" id="KW-1003">Cell membrane</keyword>
<evidence type="ECO:0000313" key="9">
    <source>
        <dbReference type="EMBL" id="SHL06779.1"/>
    </source>
</evidence>